<accession>A0AAV2KB34</accession>
<evidence type="ECO:0000256" key="1">
    <source>
        <dbReference type="SAM" id="MobiDB-lite"/>
    </source>
</evidence>
<dbReference type="Proteomes" id="UP001497482">
    <property type="component" value="Chromosome 17"/>
</dbReference>
<organism evidence="2 3">
    <name type="scientific">Knipowitschia caucasica</name>
    <name type="common">Caucasian dwarf goby</name>
    <name type="synonym">Pomatoschistus caucasicus</name>
    <dbReference type="NCBI Taxonomy" id="637954"/>
    <lineage>
        <taxon>Eukaryota</taxon>
        <taxon>Metazoa</taxon>
        <taxon>Chordata</taxon>
        <taxon>Craniata</taxon>
        <taxon>Vertebrata</taxon>
        <taxon>Euteleostomi</taxon>
        <taxon>Actinopterygii</taxon>
        <taxon>Neopterygii</taxon>
        <taxon>Teleostei</taxon>
        <taxon>Neoteleostei</taxon>
        <taxon>Acanthomorphata</taxon>
        <taxon>Gobiaria</taxon>
        <taxon>Gobiiformes</taxon>
        <taxon>Gobioidei</taxon>
        <taxon>Gobiidae</taxon>
        <taxon>Gobiinae</taxon>
        <taxon>Knipowitschia</taxon>
    </lineage>
</organism>
<sequence>MPLLPERHAHGGPVSAQGFSAPLRMCGGAAPGRSRGGGGLGLLPPRRLLFVPRGGPCGEGPALTTLEEVLKKNQRLQQASSTSPKPREDRGDRDTGGTATHRDTGGTATPHLRT</sequence>
<feature type="compositionally biased region" description="Polar residues" evidence="1">
    <location>
        <begin position="75"/>
        <end position="84"/>
    </location>
</feature>
<feature type="compositionally biased region" description="Basic and acidic residues" evidence="1">
    <location>
        <begin position="85"/>
        <end position="104"/>
    </location>
</feature>
<feature type="region of interest" description="Disordered" evidence="1">
    <location>
        <begin position="71"/>
        <end position="114"/>
    </location>
</feature>
<evidence type="ECO:0000313" key="3">
    <source>
        <dbReference type="Proteomes" id="UP001497482"/>
    </source>
</evidence>
<protein>
    <submittedName>
        <fullName evidence="2">Uncharacterized protein</fullName>
    </submittedName>
</protein>
<proteinExistence type="predicted"/>
<feature type="region of interest" description="Disordered" evidence="1">
    <location>
        <begin position="1"/>
        <end position="43"/>
    </location>
</feature>
<evidence type="ECO:0000313" key="2">
    <source>
        <dbReference type="EMBL" id="CAL1587113.1"/>
    </source>
</evidence>
<reference evidence="2 3" key="1">
    <citation type="submission" date="2024-04" db="EMBL/GenBank/DDBJ databases">
        <authorList>
            <person name="Waldvogel A.-M."/>
            <person name="Schoenle A."/>
        </authorList>
    </citation>
    <scope>NUCLEOTIDE SEQUENCE [LARGE SCALE GENOMIC DNA]</scope>
</reference>
<dbReference type="AlphaFoldDB" id="A0AAV2KB34"/>
<name>A0AAV2KB34_KNICA</name>
<keyword evidence="3" id="KW-1185">Reference proteome</keyword>
<gene>
    <name evidence="2" type="ORF">KC01_LOCUS17083</name>
</gene>
<dbReference type="EMBL" id="OZ035839">
    <property type="protein sequence ID" value="CAL1587113.1"/>
    <property type="molecule type" value="Genomic_DNA"/>
</dbReference>